<gene>
    <name evidence="1" type="ORF">MNBD_GAMMA13-1870</name>
</gene>
<evidence type="ECO:0000313" key="1">
    <source>
        <dbReference type="EMBL" id="VAW71462.1"/>
    </source>
</evidence>
<dbReference type="AlphaFoldDB" id="A0A3B0Y7Y9"/>
<proteinExistence type="predicted"/>
<organism evidence="1">
    <name type="scientific">hydrothermal vent metagenome</name>
    <dbReference type="NCBI Taxonomy" id="652676"/>
    <lineage>
        <taxon>unclassified sequences</taxon>
        <taxon>metagenomes</taxon>
        <taxon>ecological metagenomes</taxon>
    </lineage>
</organism>
<reference evidence="1" key="1">
    <citation type="submission" date="2018-06" db="EMBL/GenBank/DDBJ databases">
        <authorList>
            <person name="Zhirakovskaya E."/>
        </authorList>
    </citation>
    <scope>NUCLEOTIDE SEQUENCE</scope>
</reference>
<name>A0A3B0Y7Y9_9ZZZZ</name>
<protein>
    <recommendedName>
        <fullName evidence="2">Helix-turn-helix domain-containing protein</fullName>
    </recommendedName>
</protein>
<dbReference type="EMBL" id="UOFK01000002">
    <property type="protein sequence ID" value="VAW71462.1"/>
    <property type="molecule type" value="Genomic_DNA"/>
</dbReference>
<evidence type="ECO:0008006" key="2">
    <source>
        <dbReference type="Google" id="ProtNLM"/>
    </source>
</evidence>
<accession>A0A3B0Y7Y9</accession>
<sequence>MNENEPGEAFGIADFCATYGISRALFYKLKKDNRAPQTFNLGRRVLISRQAARNWLRAMEGAAF</sequence>